<evidence type="ECO:0000256" key="2">
    <source>
        <dbReference type="SAM" id="MobiDB-lite"/>
    </source>
</evidence>
<sequence>MAERTEALTIRVLDRAETAQLSGFGPVTLAENAVSAGPVVLDSSVFLTTGDTPKRLTLTGALAEDTLGIQNQGSGAGQIGVSGNTVTWQGAAIGTFTTGPGAPLVIDFLDDVPSAAMQPLLQALTFSNASNQPTASRTLLLDIVDAGGTHLNAPVAPGFTQLTGAASPFAGLAVAAGNSAPAFLDVDGDGRTDLIAGGNDGRVVWWKNTGSGFVAVAPGGDNSLRDVVNLSQRIATPAVADLDGDGQAELVVGDFAGGLQVWERRGDDWVRQNGADNVFLARSVTVAAITTTEDLFDYSNGMSFDSTVTYTRPTLSTASKLGLSAPAFGDIDGDGIADLVVGRADGGFAAFRGTGPDFPRYAPGFQPFLAFEVDPLAGIDAGSASGAALLDVDLDGRIDLVTGNAAGTLTAYGIAGTAFVPFATNPFAGVVLDANARPAAADVDGDGLLDLVVGGVGGGFQVFRSTPALGVPIAVTVTRQNDAPVITSASTVSITEGTAGIFYTAQATDPDGATNLVWTLSGEDAGRFTLDSFSRGLKFTNAPTVKPDFEVPTDANRDNVYRVTLNVTDGAAVVAKDLTITVTDVRETTTLTELVASMAVTEGAAAQRIDPAVTFTQGQSLDGKQLIVGGLLPEDRVSLVNEGSGAGQIGFDGSIVTFGGDAIGTATGGVGAPFVVTLNAGAHGPQVDALIQALTYSNVSDNPAATRTLTFDLIDATGRHLNGVAQSTFTLATGAANPLDGIDAGFESAPALVDLDGDGRLDLVSGNDEGALLAWRNTGTGFVPFAANLFAGVDVGPVTAPTFADLDGDGDPDLLLGAGAATYPGAIVTAWRNTGTAFVPMLPDPSPFTTATNVLTPQFVQLVPGGAPELILGDLSGNLNAFKLLPEGYYTIDSAYNAATPLPTLNGSSAATLFDLDGDGVGELIAGDSGGGLRVFRLQATLSGAPNNAAMEALLEALTYQNTSADPTATRTLTYSFRDPRLADFAAGSTKQVLVTVKEVNQAPVIDSPAAPTTIAHAENGTGAVFTPQATDADSDALTWSLVGGDVAFFVIDPLSGAVHFAAPPNFRGPRDRVRRQQQLHGGRRGQRRHRHDTGRDGDGRGDGCRRALCADRPRRQPARRRAGLADASRPGHRRDGRRCAGRRRALGQRAGRGRRGLAGLAGRRRGRDRARRRHRLLRWRADRHRQRRRRQRLRHRPRRRRHARGAAGPALPPDLRQCGRDAGGRPPSDHCARRQRRHGADQRHRAGACCRRGRGAERAGDHAGGGDRG</sequence>
<dbReference type="AlphaFoldDB" id="A0A317F9X8"/>
<name>A0A317F9X8_9PROT</name>
<dbReference type="GO" id="GO:0016020">
    <property type="term" value="C:membrane"/>
    <property type="evidence" value="ECO:0007669"/>
    <property type="project" value="InterPro"/>
</dbReference>
<dbReference type="Pfam" id="PF13517">
    <property type="entry name" value="FG-GAP_3"/>
    <property type="match status" value="3"/>
</dbReference>
<feature type="domain" description="Cadherin" evidence="3">
    <location>
        <begin position="486"/>
        <end position="595"/>
    </location>
</feature>
<feature type="compositionally biased region" description="Basic and acidic residues" evidence="2">
    <location>
        <begin position="1094"/>
        <end position="1115"/>
    </location>
</feature>
<comment type="caution">
    <text evidence="4">The sequence shown here is derived from an EMBL/GenBank/DDBJ whole genome shotgun (WGS) entry which is preliminary data.</text>
</comment>
<gene>
    <name evidence="4" type="ORF">DFH01_20495</name>
</gene>
<dbReference type="OrthoDB" id="7228078at2"/>
<dbReference type="PANTHER" id="PTHR44103:SF1">
    <property type="entry name" value="PROPROTEIN CONVERTASE P"/>
    <property type="match status" value="1"/>
</dbReference>
<dbReference type="GO" id="GO:0005509">
    <property type="term" value="F:calcium ion binding"/>
    <property type="evidence" value="ECO:0007669"/>
    <property type="project" value="InterPro"/>
</dbReference>
<feature type="compositionally biased region" description="Basic and acidic residues" evidence="2">
    <location>
        <begin position="1218"/>
        <end position="1245"/>
    </location>
</feature>
<dbReference type="RefSeq" id="WP_109872307.1">
    <property type="nucleotide sequence ID" value="NZ_QGNA01000004.1"/>
</dbReference>
<dbReference type="InterPro" id="IPR028994">
    <property type="entry name" value="Integrin_alpha_N"/>
</dbReference>
<protein>
    <recommendedName>
        <fullName evidence="3">Cadherin domain-containing protein</fullName>
    </recommendedName>
</protein>
<reference evidence="5" key="1">
    <citation type="submission" date="2018-05" db="EMBL/GenBank/DDBJ databases">
        <authorList>
            <person name="Du Z."/>
            <person name="Wang X."/>
        </authorList>
    </citation>
    <scope>NUCLEOTIDE SEQUENCE [LARGE SCALE GENOMIC DNA]</scope>
    <source>
        <strain evidence="5">CQN31</strain>
    </source>
</reference>
<dbReference type="EMBL" id="QGNA01000004">
    <property type="protein sequence ID" value="PWS35941.1"/>
    <property type="molecule type" value="Genomic_DNA"/>
</dbReference>
<feature type="compositionally biased region" description="Basic residues" evidence="2">
    <location>
        <begin position="1073"/>
        <end position="1093"/>
    </location>
</feature>
<feature type="compositionally biased region" description="Basic residues" evidence="2">
    <location>
        <begin position="1131"/>
        <end position="1156"/>
    </location>
</feature>
<evidence type="ECO:0000256" key="1">
    <source>
        <dbReference type="ARBA" id="ARBA00022729"/>
    </source>
</evidence>
<feature type="compositionally biased region" description="Basic and acidic residues" evidence="2">
    <location>
        <begin position="1255"/>
        <end position="1270"/>
    </location>
</feature>
<organism evidence="4 5">
    <name type="scientific">Falsiroseomonas bella</name>
    <dbReference type="NCBI Taxonomy" id="2184016"/>
    <lineage>
        <taxon>Bacteria</taxon>
        <taxon>Pseudomonadati</taxon>
        <taxon>Pseudomonadota</taxon>
        <taxon>Alphaproteobacteria</taxon>
        <taxon>Acetobacterales</taxon>
        <taxon>Roseomonadaceae</taxon>
        <taxon>Falsiroseomonas</taxon>
    </lineage>
</organism>
<dbReference type="Gene3D" id="2.60.40.60">
    <property type="entry name" value="Cadherins"/>
    <property type="match status" value="1"/>
</dbReference>
<accession>A0A317F9X8</accession>
<dbReference type="PANTHER" id="PTHR44103">
    <property type="entry name" value="PROPROTEIN CONVERTASE P"/>
    <property type="match status" value="1"/>
</dbReference>
<dbReference type="Proteomes" id="UP000245765">
    <property type="component" value="Unassembled WGS sequence"/>
</dbReference>
<keyword evidence="1" id="KW-0732">Signal</keyword>
<proteinExistence type="predicted"/>
<dbReference type="InterPro" id="IPR013517">
    <property type="entry name" value="FG-GAP"/>
</dbReference>
<dbReference type="Pfam" id="PF17803">
    <property type="entry name" value="Cadherin_4"/>
    <property type="match status" value="1"/>
</dbReference>
<dbReference type="GO" id="GO:0007156">
    <property type="term" value="P:homophilic cell adhesion via plasma membrane adhesion molecules"/>
    <property type="evidence" value="ECO:0007669"/>
    <property type="project" value="InterPro"/>
</dbReference>
<dbReference type="Gene3D" id="2.130.10.130">
    <property type="entry name" value="Integrin alpha, N-terminal"/>
    <property type="match status" value="3"/>
</dbReference>
<feature type="compositionally biased region" description="Low complexity" evidence="2">
    <location>
        <begin position="1206"/>
        <end position="1217"/>
    </location>
</feature>
<dbReference type="SUPFAM" id="SSF69318">
    <property type="entry name" value="Integrin alpha N-terminal domain"/>
    <property type="match status" value="2"/>
</dbReference>
<dbReference type="PROSITE" id="PS50268">
    <property type="entry name" value="CADHERIN_2"/>
    <property type="match status" value="1"/>
</dbReference>
<feature type="region of interest" description="Disordered" evidence="2">
    <location>
        <begin position="1062"/>
        <end position="1270"/>
    </location>
</feature>
<dbReference type="InterPro" id="IPR040853">
    <property type="entry name" value="RapA2_cadherin-like"/>
</dbReference>
<evidence type="ECO:0000313" key="5">
    <source>
        <dbReference type="Proteomes" id="UP000245765"/>
    </source>
</evidence>
<evidence type="ECO:0000259" key="3">
    <source>
        <dbReference type="PROSITE" id="PS50268"/>
    </source>
</evidence>
<dbReference type="InterPro" id="IPR002126">
    <property type="entry name" value="Cadherin-like_dom"/>
</dbReference>
<evidence type="ECO:0000313" key="4">
    <source>
        <dbReference type="EMBL" id="PWS35941.1"/>
    </source>
</evidence>
<feature type="compositionally biased region" description="Basic residues" evidence="2">
    <location>
        <begin position="1163"/>
        <end position="1205"/>
    </location>
</feature>
<keyword evidence="5" id="KW-1185">Reference proteome</keyword>